<dbReference type="OrthoDB" id="1452588at2"/>
<proteinExistence type="predicted"/>
<gene>
    <name evidence="1" type="ORF">BCF58_0474</name>
</gene>
<dbReference type="RefSeq" id="WP_121460181.1">
    <property type="nucleotide sequence ID" value="NZ_RBXB01000001.1"/>
</dbReference>
<accession>A0A495SMD9</accession>
<dbReference type="AlphaFoldDB" id="A0A495SMD9"/>
<protein>
    <submittedName>
        <fullName evidence="1">Uncharacterized protein</fullName>
    </submittedName>
</protein>
<evidence type="ECO:0000313" key="2">
    <source>
        <dbReference type="Proteomes" id="UP000272428"/>
    </source>
</evidence>
<evidence type="ECO:0000313" key="1">
    <source>
        <dbReference type="EMBL" id="RKT01256.1"/>
    </source>
</evidence>
<name>A0A495SMD9_9FLAO</name>
<dbReference type="PROSITE" id="PS51257">
    <property type="entry name" value="PROKAR_LIPOPROTEIN"/>
    <property type="match status" value="1"/>
</dbReference>
<sequence>MKKIFNITLVLFAAILLFSCRNDDNDIPEDIHEHEEIEKLVVKVTNKNDATDVQTINYVGGQADTSLHLHQGNVYNVELDFQVKHNDHYDSANGEIEEEKDEHFITYNFAGVNVNVLRAANDLVRTDGKKVGLKTEWTVTSAPSAAKVNIKLIHAPTSVNDNSPSATNQLGSVTGGESDVDALINVVQ</sequence>
<organism evidence="1 2">
    <name type="scientific">Chryseobacterium defluvii</name>
    <dbReference type="NCBI Taxonomy" id="160396"/>
    <lineage>
        <taxon>Bacteria</taxon>
        <taxon>Pseudomonadati</taxon>
        <taxon>Bacteroidota</taxon>
        <taxon>Flavobacteriia</taxon>
        <taxon>Flavobacteriales</taxon>
        <taxon>Weeksellaceae</taxon>
        <taxon>Chryseobacterium group</taxon>
        <taxon>Chryseobacterium</taxon>
    </lineage>
</organism>
<dbReference type="EMBL" id="RBXB01000001">
    <property type="protein sequence ID" value="RKT01256.1"/>
    <property type="molecule type" value="Genomic_DNA"/>
</dbReference>
<keyword evidence="2" id="KW-1185">Reference proteome</keyword>
<comment type="caution">
    <text evidence="1">The sequence shown here is derived from an EMBL/GenBank/DDBJ whole genome shotgun (WGS) entry which is preliminary data.</text>
</comment>
<dbReference type="Proteomes" id="UP000272428">
    <property type="component" value="Unassembled WGS sequence"/>
</dbReference>
<reference evidence="1 2" key="1">
    <citation type="submission" date="2018-10" db="EMBL/GenBank/DDBJ databases">
        <title>Genomic Encyclopedia of Archaeal and Bacterial Type Strains, Phase II (KMG-II): from individual species to whole genera.</title>
        <authorList>
            <person name="Goeker M."/>
        </authorList>
    </citation>
    <scope>NUCLEOTIDE SEQUENCE [LARGE SCALE GENOMIC DNA]</scope>
    <source>
        <strain evidence="1 2">DSM 14219</strain>
    </source>
</reference>